<dbReference type="GeneID" id="73346994"/>
<keyword evidence="2" id="KW-1185">Reference proteome</keyword>
<dbReference type="Proteomes" id="UP000830671">
    <property type="component" value="Chromosome 6"/>
</dbReference>
<dbReference type="KEGG" id="clup:CLUP02_13026"/>
<evidence type="ECO:0000313" key="1">
    <source>
        <dbReference type="EMBL" id="UQC87521.1"/>
    </source>
</evidence>
<protein>
    <submittedName>
        <fullName evidence="1">Uncharacterized protein</fullName>
    </submittedName>
</protein>
<accession>A0A9Q8T3H6</accession>
<dbReference type="AlphaFoldDB" id="A0A9Q8T3H6"/>
<organism evidence="1 2">
    <name type="scientific">Colletotrichum lupini</name>
    <dbReference type="NCBI Taxonomy" id="145971"/>
    <lineage>
        <taxon>Eukaryota</taxon>
        <taxon>Fungi</taxon>
        <taxon>Dikarya</taxon>
        <taxon>Ascomycota</taxon>
        <taxon>Pezizomycotina</taxon>
        <taxon>Sordariomycetes</taxon>
        <taxon>Hypocreomycetidae</taxon>
        <taxon>Glomerellales</taxon>
        <taxon>Glomerellaceae</taxon>
        <taxon>Colletotrichum</taxon>
        <taxon>Colletotrichum acutatum species complex</taxon>
    </lineage>
</organism>
<evidence type="ECO:0000313" key="2">
    <source>
        <dbReference type="Proteomes" id="UP000830671"/>
    </source>
</evidence>
<sequence>MPWNGWWWWWWWSASPPLSQQKKSREEMRKKTLSSLLSPVFRKGRASVRGFLGCVSVGCEIVMRLRVALPLGNITKSRRR</sequence>
<name>A0A9Q8T3H6_9PEZI</name>
<proteinExistence type="predicted"/>
<dbReference type="EMBL" id="CP019478">
    <property type="protein sequence ID" value="UQC87521.1"/>
    <property type="molecule type" value="Genomic_DNA"/>
</dbReference>
<gene>
    <name evidence="1" type="ORF">CLUP02_13026</name>
</gene>
<dbReference type="RefSeq" id="XP_049149130.1">
    <property type="nucleotide sequence ID" value="XM_049291984.1"/>
</dbReference>
<reference evidence="1" key="1">
    <citation type="journal article" date="2021" name="Mol. Plant Microbe Interact.">
        <title>Complete Genome Sequence of the Plant-Pathogenic Fungus Colletotrichum lupini.</title>
        <authorList>
            <person name="Baroncelli R."/>
            <person name="Pensec F."/>
            <person name="Da Lio D."/>
            <person name="Boufleur T."/>
            <person name="Vicente I."/>
            <person name="Sarrocco S."/>
            <person name="Picot A."/>
            <person name="Baraldi E."/>
            <person name="Sukno S."/>
            <person name="Thon M."/>
            <person name="Le Floch G."/>
        </authorList>
    </citation>
    <scope>NUCLEOTIDE SEQUENCE</scope>
    <source>
        <strain evidence="1">IMI 504893</strain>
    </source>
</reference>